<keyword evidence="3 7" id="KW-0812">Transmembrane</keyword>
<keyword evidence="5 7" id="KW-0472">Membrane</keyword>
<evidence type="ECO:0000256" key="8">
    <source>
        <dbReference type="SAM" id="SignalP"/>
    </source>
</evidence>
<evidence type="ECO:0000313" key="10">
    <source>
        <dbReference type="Proteomes" id="UP001314263"/>
    </source>
</evidence>
<protein>
    <recommendedName>
        <fullName evidence="11">Translocator protein</fullName>
    </recommendedName>
</protein>
<evidence type="ECO:0000256" key="6">
    <source>
        <dbReference type="SAM" id="MobiDB-lite"/>
    </source>
</evidence>
<dbReference type="Gene3D" id="1.20.1260.100">
    <property type="entry name" value="TspO/MBR protein"/>
    <property type="match status" value="1"/>
</dbReference>
<feature type="transmembrane region" description="Helical" evidence="7">
    <location>
        <begin position="134"/>
        <end position="152"/>
    </location>
</feature>
<dbReference type="CDD" id="cd15904">
    <property type="entry name" value="TSPO_MBR"/>
    <property type="match status" value="1"/>
</dbReference>
<evidence type="ECO:0000256" key="4">
    <source>
        <dbReference type="ARBA" id="ARBA00022989"/>
    </source>
</evidence>
<evidence type="ECO:0000256" key="2">
    <source>
        <dbReference type="ARBA" id="ARBA00007524"/>
    </source>
</evidence>
<feature type="compositionally biased region" description="Polar residues" evidence="6">
    <location>
        <begin position="186"/>
        <end position="195"/>
    </location>
</feature>
<feature type="region of interest" description="Disordered" evidence="6">
    <location>
        <begin position="170"/>
        <end position="204"/>
    </location>
</feature>
<feature type="transmembrane region" description="Helical" evidence="7">
    <location>
        <begin position="49"/>
        <end position="69"/>
    </location>
</feature>
<evidence type="ECO:0000256" key="5">
    <source>
        <dbReference type="ARBA" id="ARBA00023136"/>
    </source>
</evidence>
<comment type="subcellular location">
    <subcellularLocation>
        <location evidence="1">Membrane</location>
        <topology evidence="1">Multi-pass membrane protein</topology>
    </subcellularLocation>
</comment>
<keyword evidence="10" id="KW-1185">Reference proteome</keyword>
<dbReference type="InterPro" id="IPR038330">
    <property type="entry name" value="TspO/MBR-related_sf"/>
</dbReference>
<feature type="signal peptide" evidence="8">
    <location>
        <begin position="1"/>
        <end position="20"/>
    </location>
</feature>
<evidence type="ECO:0008006" key="11">
    <source>
        <dbReference type="Google" id="ProtNLM"/>
    </source>
</evidence>
<name>A0AAV1HVT3_9CHLO</name>
<feature type="chain" id="PRO_5043494432" description="Translocator protein" evidence="8">
    <location>
        <begin position="21"/>
        <end position="248"/>
    </location>
</feature>
<dbReference type="Pfam" id="PF03073">
    <property type="entry name" value="TspO_MBR"/>
    <property type="match status" value="1"/>
</dbReference>
<keyword evidence="8" id="KW-0732">Signal</keyword>
<dbReference type="Proteomes" id="UP001314263">
    <property type="component" value="Unassembled WGS sequence"/>
</dbReference>
<evidence type="ECO:0000313" key="9">
    <source>
        <dbReference type="EMBL" id="CAK0756568.1"/>
    </source>
</evidence>
<dbReference type="PANTHER" id="PTHR10057:SF0">
    <property type="entry name" value="TRANSLOCATOR PROTEIN"/>
    <property type="match status" value="1"/>
</dbReference>
<dbReference type="GO" id="GO:0033013">
    <property type="term" value="P:tetrapyrrole metabolic process"/>
    <property type="evidence" value="ECO:0007669"/>
    <property type="project" value="UniProtKB-ARBA"/>
</dbReference>
<accession>A0AAV1HVT3</accession>
<dbReference type="AlphaFoldDB" id="A0AAV1HVT3"/>
<dbReference type="InterPro" id="IPR004307">
    <property type="entry name" value="TspO_MBR"/>
</dbReference>
<comment type="similarity">
    <text evidence="2">Belongs to the TspO/BZRP family.</text>
</comment>
<evidence type="ECO:0000256" key="3">
    <source>
        <dbReference type="ARBA" id="ARBA00022692"/>
    </source>
</evidence>
<proteinExistence type="inferred from homology"/>
<organism evidence="9 10">
    <name type="scientific">Coccomyxa viridis</name>
    <dbReference type="NCBI Taxonomy" id="1274662"/>
    <lineage>
        <taxon>Eukaryota</taxon>
        <taxon>Viridiplantae</taxon>
        <taxon>Chlorophyta</taxon>
        <taxon>core chlorophytes</taxon>
        <taxon>Trebouxiophyceae</taxon>
        <taxon>Trebouxiophyceae incertae sedis</taxon>
        <taxon>Coccomyxaceae</taxon>
        <taxon>Coccomyxa</taxon>
    </lineage>
</organism>
<feature type="transmembrane region" description="Helical" evidence="7">
    <location>
        <begin position="81"/>
        <end position="99"/>
    </location>
</feature>
<dbReference type="FunFam" id="1.20.1260.100:FF:000001">
    <property type="entry name" value="translocator protein 2"/>
    <property type="match status" value="1"/>
</dbReference>
<evidence type="ECO:0000256" key="7">
    <source>
        <dbReference type="SAM" id="Phobius"/>
    </source>
</evidence>
<dbReference type="EMBL" id="CAUYUE010000003">
    <property type="protein sequence ID" value="CAK0756568.1"/>
    <property type="molecule type" value="Genomic_DNA"/>
</dbReference>
<sequence length="248" mass="27024">MGNYFSVPLAVALAVPLVAGSIVSATTADNVAVWYKTLKKPSWNLPTPIFGPAWSFLYVFLGLASFVVWSQGGFQEQTGNLALYAVNLALNLAWMPLFFNKKNFKLAQIDNLATLVTAAIAAKSFYHVKPVAGYLMWPYVAFLLYANCLNYFHLKENGGTQPLTEDLYRQEGKQNPGEPGYGAKPTSASMGTSAGRNHRSRTGRPVIVRAAASVQKTVLPKLRMPVVRPKLSMMAMGPRSTAATAFRA</sequence>
<dbReference type="GO" id="GO:0016020">
    <property type="term" value="C:membrane"/>
    <property type="evidence" value="ECO:0007669"/>
    <property type="project" value="UniProtKB-SubCell"/>
</dbReference>
<reference evidence="9 10" key="1">
    <citation type="submission" date="2023-10" db="EMBL/GenBank/DDBJ databases">
        <authorList>
            <person name="Maclean D."/>
            <person name="Macfadyen A."/>
        </authorList>
    </citation>
    <scope>NUCLEOTIDE SEQUENCE [LARGE SCALE GENOMIC DNA]</scope>
</reference>
<evidence type="ECO:0000256" key="1">
    <source>
        <dbReference type="ARBA" id="ARBA00004141"/>
    </source>
</evidence>
<comment type="caution">
    <text evidence="9">The sequence shown here is derived from an EMBL/GenBank/DDBJ whole genome shotgun (WGS) entry which is preliminary data.</text>
</comment>
<dbReference type="PANTHER" id="PTHR10057">
    <property type="entry name" value="PERIPHERAL-TYPE BENZODIAZEPINE RECEPTOR"/>
    <property type="match status" value="1"/>
</dbReference>
<keyword evidence="4 7" id="KW-1133">Transmembrane helix</keyword>
<gene>
    <name evidence="9" type="ORF">CVIRNUC_002466</name>
</gene>